<keyword evidence="3" id="KW-0964">Secreted</keyword>
<comment type="subcellular location">
    <subcellularLocation>
        <location evidence="1">Host cell</location>
    </subcellularLocation>
    <subcellularLocation>
        <location evidence="2">Secreted</location>
    </subcellularLocation>
</comment>
<dbReference type="Pfam" id="PF20147">
    <property type="entry name" value="Crinkler"/>
    <property type="match status" value="1"/>
</dbReference>
<accession>G4YL33</accession>
<dbReference type="EMBL" id="JH159151">
    <property type="protein sequence ID" value="EGZ29788.1"/>
    <property type="molecule type" value="Genomic_DNA"/>
</dbReference>
<dbReference type="GO" id="GO:0043657">
    <property type="term" value="C:host cell"/>
    <property type="evidence" value="ECO:0007669"/>
    <property type="project" value="UniProtKB-SubCell"/>
</dbReference>
<dbReference type="GO" id="GO:0005576">
    <property type="term" value="C:extracellular region"/>
    <property type="evidence" value="ECO:0007669"/>
    <property type="project" value="UniProtKB-SubCell"/>
</dbReference>
<evidence type="ECO:0000256" key="2">
    <source>
        <dbReference type="ARBA" id="ARBA00004613"/>
    </source>
</evidence>
<reference evidence="5 6" key="1">
    <citation type="journal article" date="2006" name="Science">
        <title>Phytophthora genome sequences uncover evolutionary origins and mechanisms of pathogenesis.</title>
        <authorList>
            <person name="Tyler B.M."/>
            <person name="Tripathy S."/>
            <person name="Zhang X."/>
            <person name="Dehal P."/>
            <person name="Jiang R.H."/>
            <person name="Aerts A."/>
            <person name="Arredondo F.D."/>
            <person name="Baxter L."/>
            <person name="Bensasson D."/>
            <person name="Beynon J.L."/>
            <person name="Chapman J."/>
            <person name="Damasceno C.M."/>
            <person name="Dorrance A.E."/>
            <person name="Dou D."/>
            <person name="Dickerman A.W."/>
            <person name="Dubchak I.L."/>
            <person name="Garbelotto M."/>
            <person name="Gijzen M."/>
            <person name="Gordon S.G."/>
            <person name="Govers F."/>
            <person name="Grunwald N.J."/>
            <person name="Huang W."/>
            <person name="Ivors K.L."/>
            <person name="Jones R.W."/>
            <person name="Kamoun S."/>
            <person name="Krampis K."/>
            <person name="Lamour K.H."/>
            <person name="Lee M.K."/>
            <person name="McDonald W.H."/>
            <person name="Medina M."/>
            <person name="Meijer H.J."/>
            <person name="Nordberg E.K."/>
            <person name="Maclean D.J."/>
            <person name="Ospina-Giraldo M.D."/>
            <person name="Morris P.F."/>
            <person name="Phuntumart V."/>
            <person name="Putnam N.H."/>
            <person name="Rash S."/>
            <person name="Rose J.K."/>
            <person name="Sakihama Y."/>
            <person name="Salamov A.A."/>
            <person name="Savidor A."/>
            <person name="Scheuring C.F."/>
            <person name="Smith B.M."/>
            <person name="Sobral B.W."/>
            <person name="Terry A."/>
            <person name="Torto-Alalibo T.A."/>
            <person name="Win J."/>
            <person name="Xu Z."/>
            <person name="Zhang H."/>
            <person name="Grigoriev I.V."/>
            <person name="Rokhsar D.S."/>
            <person name="Boore J.L."/>
        </authorList>
    </citation>
    <scope>NUCLEOTIDE SEQUENCE [LARGE SCALE GENOMIC DNA]</scope>
    <source>
        <strain evidence="5 6">P6497</strain>
    </source>
</reference>
<dbReference type="InParanoid" id="G4YL33"/>
<evidence type="ECO:0000256" key="3">
    <source>
        <dbReference type="ARBA" id="ARBA00022525"/>
    </source>
</evidence>
<dbReference type="AlphaFoldDB" id="G4YL33"/>
<sequence length="57" mass="6375">MKIVGAFVGFKANYFVVDVDENTTVSDLKWAIKRMRLDKVPGNANRLQLFVAKTSDG</sequence>
<evidence type="ECO:0000313" key="6">
    <source>
        <dbReference type="Proteomes" id="UP000002640"/>
    </source>
</evidence>
<dbReference type="KEGG" id="psoj:PHYSODRAFT_373530"/>
<name>G4YL33_PHYSP</name>
<gene>
    <name evidence="5" type="ORF">PHYSODRAFT_373530</name>
</gene>
<evidence type="ECO:0000256" key="1">
    <source>
        <dbReference type="ARBA" id="ARBA00004340"/>
    </source>
</evidence>
<dbReference type="GeneID" id="20650419"/>
<dbReference type="InterPro" id="IPR045379">
    <property type="entry name" value="Crinkler_N"/>
</dbReference>
<dbReference type="Proteomes" id="UP000002640">
    <property type="component" value="Unassembled WGS sequence"/>
</dbReference>
<feature type="domain" description="Crinkler effector protein N-terminal" evidence="4">
    <location>
        <begin position="2"/>
        <end position="53"/>
    </location>
</feature>
<feature type="non-terminal residue" evidence="5">
    <location>
        <position position="57"/>
    </location>
</feature>
<protein>
    <recommendedName>
        <fullName evidence="4">Crinkler effector protein N-terminal domain-containing protein</fullName>
    </recommendedName>
</protein>
<dbReference type="RefSeq" id="XP_009517063.1">
    <property type="nucleotide sequence ID" value="XM_009518768.1"/>
</dbReference>
<evidence type="ECO:0000313" key="5">
    <source>
        <dbReference type="EMBL" id="EGZ29788.1"/>
    </source>
</evidence>
<evidence type="ECO:0000259" key="4">
    <source>
        <dbReference type="Pfam" id="PF20147"/>
    </source>
</evidence>
<proteinExistence type="predicted"/>
<organism evidence="5 6">
    <name type="scientific">Phytophthora sojae (strain P6497)</name>
    <name type="common">Soybean stem and root rot agent</name>
    <name type="synonym">Phytophthora megasperma f. sp. glycines</name>
    <dbReference type="NCBI Taxonomy" id="1094619"/>
    <lineage>
        <taxon>Eukaryota</taxon>
        <taxon>Sar</taxon>
        <taxon>Stramenopiles</taxon>
        <taxon>Oomycota</taxon>
        <taxon>Peronosporomycetes</taxon>
        <taxon>Peronosporales</taxon>
        <taxon>Peronosporaceae</taxon>
        <taxon>Phytophthora</taxon>
    </lineage>
</organism>
<keyword evidence="6" id="KW-1185">Reference proteome</keyword>